<reference evidence="4 5" key="1">
    <citation type="submission" date="2015-10" db="EMBL/GenBank/DDBJ databases">
        <title>Draft genome sequence of Streptomyces corchorusii DSM 40340, type strain for the species Streptomyces corchorusii.</title>
        <authorList>
            <person name="Ruckert C."/>
            <person name="Winkler A."/>
            <person name="Kalinowski J."/>
            <person name="Kampfer P."/>
            <person name="Glaeser S."/>
        </authorList>
    </citation>
    <scope>NUCLEOTIDE SEQUENCE [LARGE SCALE GENOMIC DNA]</scope>
    <source>
        <strain evidence="4 5">DSM 40340</strain>
    </source>
</reference>
<name>A0A101PV36_STRCK</name>
<protein>
    <submittedName>
        <fullName evidence="4">Oxidoreductase</fullName>
    </submittedName>
</protein>
<dbReference type="PANTHER" id="PTHR30137:SF8">
    <property type="entry name" value="BLR5498 PROTEIN"/>
    <property type="match status" value="1"/>
</dbReference>
<evidence type="ECO:0000259" key="3">
    <source>
        <dbReference type="Pfam" id="PF00296"/>
    </source>
</evidence>
<feature type="domain" description="Luciferase-like" evidence="3">
    <location>
        <begin position="8"/>
        <end position="308"/>
    </location>
</feature>
<organism evidence="4 5">
    <name type="scientific">Streptomyces corchorusii</name>
    <name type="common">Streptomyces chibaensis</name>
    <dbReference type="NCBI Taxonomy" id="1903"/>
    <lineage>
        <taxon>Bacteria</taxon>
        <taxon>Bacillati</taxon>
        <taxon>Actinomycetota</taxon>
        <taxon>Actinomycetes</taxon>
        <taxon>Kitasatosporales</taxon>
        <taxon>Streptomycetaceae</taxon>
        <taxon>Streptomyces</taxon>
    </lineage>
</organism>
<dbReference type="PANTHER" id="PTHR30137">
    <property type="entry name" value="LUCIFERASE-LIKE MONOOXYGENASE"/>
    <property type="match status" value="1"/>
</dbReference>
<accession>A0A101PV36</accession>
<evidence type="ECO:0000256" key="1">
    <source>
        <dbReference type="ARBA" id="ARBA00023002"/>
    </source>
</evidence>
<dbReference type="AlphaFoldDB" id="A0A101PV36"/>
<dbReference type="GO" id="GO:0005829">
    <property type="term" value="C:cytosol"/>
    <property type="evidence" value="ECO:0007669"/>
    <property type="project" value="TreeGrafter"/>
</dbReference>
<sequence>MSAQDPGMDVGIASLADFQPRTVDGRSVTAGDRHGRLVDLGVTADRLGLDHFGVGEHHSEDFAVSSPAVVLAAVAARTSRIRLTSSVSTLSALDPVRLYEDFATLDLVSSGRAEITVGRSAHPEPFELFGVPLSHYDQVFAEKLGLLLRVRGEPRVTWHGRFRSPLTEAAVVPRARQNPLPLWIGVGGTPASAERAGRLGLPMMLGYIGGPLERLAHLGAVYRAAGEAEGHGHRLRLGVGVHFFSADDTATALDTYPYYRDFLRPKRPGGSGFTVSPEQFRAGVGPAGHLLIGTPESITEKATALYEAVRFDRLQALVDWGGLPGDAVASSVGQLATAVAPALRRLAVAAARSQPGAARG</sequence>
<keyword evidence="2" id="KW-0503">Monooxygenase</keyword>
<dbReference type="SUPFAM" id="SSF51679">
    <property type="entry name" value="Bacterial luciferase-like"/>
    <property type="match status" value="1"/>
</dbReference>
<evidence type="ECO:0000313" key="4">
    <source>
        <dbReference type="EMBL" id="KUN18232.1"/>
    </source>
</evidence>
<dbReference type="EMBL" id="LMWP01000044">
    <property type="protein sequence ID" value="KUN18232.1"/>
    <property type="molecule type" value="Genomic_DNA"/>
</dbReference>
<dbReference type="Gene3D" id="3.20.20.30">
    <property type="entry name" value="Luciferase-like domain"/>
    <property type="match status" value="1"/>
</dbReference>
<evidence type="ECO:0000256" key="2">
    <source>
        <dbReference type="ARBA" id="ARBA00023033"/>
    </source>
</evidence>
<gene>
    <name evidence="4" type="ORF">AQJ11_34750</name>
</gene>
<dbReference type="Proteomes" id="UP000053398">
    <property type="component" value="Unassembled WGS sequence"/>
</dbReference>
<comment type="caution">
    <text evidence="4">The sequence shown here is derived from an EMBL/GenBank/DDBJ whole genome shotgun (WGS) entry which is preliminary data.</text>
</comment>
<dbReference type="InterPro" id="IPR050766">
    <property type="entry name" value="Bact_Lucif_Oxidored"/>
</dbReference>
<keyword evidence="5" id="KW-1185">Reference proteome</keyword>
<dbReference type="InterPro" id="IPR011251">
    <property type="entry name" value="Luciferase-like_dom"/>
</dbReference>
<dbReference type="GO" id="GO:0004497">
    <property type="term" value="F:monooxygenase activity"/>
    <property type="evidence" value="ECO:0007669"/>
    <property type="project" value="UniProtKB-KW"/>
</dbReference>
<dbReference type="InterPro" id="IPR036661">
    <property type="entry name" value="Luciferase-like_sf"/>
</dbReference>
<dbReference type="RefSeq" id="WP_059265895.1">
    <property type="nucleotide sequence ID" value="NZ_KQ948367.1"/>
</dbReference>
<proteinExistence type="predicted"/>
<evidence type="ECO:0000313" key="5">
    <source>
        <dbReference type="Proteomes" id="UP000053398"/>
    </source>
</evidence>
<dbReference type="Pfam" id="PF00296">
    <property type="entry name" value="Bac_luciferase"/>
    <property type="match status" value="1"/>
</dbReference>
<keyword evidence="1" id="KW-0560">Oxidoreductase</keyword>
<dbReference type="GO" id="GO:0016705">
    <property type="term" value="F:oxidoreductase activity, acting on paired donors, with incorporation or reduction of molecular oxygen"/>
    <property type="evidence" value="ECO:0007669"/>
    <property type="project" value="InterPro"/>
</dbReference>